<dbReference type="Gene3D" id="2.40.128.20">
    <property type="match status" value="1"/>
</dbReference>
<dbReference type="OrthoDB" id="765051at2"/>
<name>A0A1V9FNY2_9BACT</name>
<feature type="chain" id="PRO_5012258082" description="MoaF-like domain-containing protein" evidence="1">
    <location>
        <begin position="24"/>
        <end position="147"/>
    </location>
</feature>
<dbReference type="InterPro" id="IPR053892">
    <property type="entry name" value="MoaF-like"/>
</dbReference>
<evidence type="ECO:0000313" key="3">
    <source>
        <dbReference type="EMBL" id="OQP60050.1"/>
    </source>
</evidence>
<dbReference type="EMBL" id="LVYD01000068">
    <property type="protein sequence ID" value="OQP60050.1"/>
    <property type="molecule type" value="Genomic_DNA"/>
</dbReference>
<dbReference type="Proteomes" id="UP000192796">
    <property type="component" value="Unassembled WGS sequence"/>
</dbReference>
<dbReference type="InterPro" id="IPR012674">
    <property type="entry name" value="Calycin"/>
</dbReference>
<dbReference type="STRING" id="1703345.A3860_35355"/>
<reference evidence="3 4" key="1">
    <citation type="submission" date="2016-03" db="EMBL/GenBank/DDBJ databases">
        <title>Niastella vici sp. nov., isolated from farmland soil.</title>
        <authorList>
            <person name="Chen L."/>
            <person name="Wang D."/>
            <person name="Yang S."/>
            <person name="Wang G."/>
        </authorList>
    </citation>
    <scope>NUCLEOTIDE SEQUENCE [LARGE SCALE GENOMIC DNA]</scope>
    <source>
        <strain evidence="3 4">DJ57</strain>
    </source>
</reference>
<proteinExistence type="predicted"/>
<dbReference type="AlphaFoldDB" id="A0A1V9FNY2"/>
<comment type="caution">
    <text evidence="3">The sequence shown here is derived from an EMBL/GenBank/DDBJ whole genome shotgun (WGS) entry which is preliminary data.</text>
</comment>
<keyword evidence="1" id="KW-0732">Signal</keyword>
<gene>
    <name evidence="3" type="ORF">A3860_35355</name>
</gene>
<evidence type="ECO:0000313" key="4">
    <source>
        <dbReference type="Proteomes" id="UP000192796"/>
    </source>
</evidence>
<evidence type="ECO:0000256" key="1">
    <source>
        <dbReference type="SAM" id="SignalP"/>
    </source>
</evidence>
<feature type="signal peptide" evidence="1">
    <location>
        <begin position="1"/>
        <end position="23"/>
    </location>
</feature>
<keyword evidence="4" id="KW-1185">Reference proteome</keyword>
<feature type="domain" description="MoaF-like" evidence="2">
    <location>
        <begin position="44"/>
        <end position="124"/>
    </location>
</feature>
<accession>A0A1V9FNY2</accession>
<dbReference type="Pfam" id="PF22036">
    <property type="entry name" value="MoaF_like"/>
    <property type="match status" value="1"/>
</dbReference>
<sequence>MKTMPKFIAAAITIMLLIAACHTNNTGNTAPTGKDTLVAPTEIIGKTGFIAFPGGVKVEENFLSDTTLHWKYTDANGTATQEDEHISYKKINDSLYFINWIEKSGLTVSQILDLKKGTATAFTSRFDEKSDRGQRSSLFLEGSFEVK</sequence>
<dbReference type="PROSITE" id="PS51257">
    <property type="entry name" value="PROKAR_LIPOPROTEIN"/>
    <property type="match status" value="1"/>
</dbReference>
<protein>
    <recommendedName>
        <fullName evidence="2">MoaF-like domain-containing protein</fullName>
    </recommendedName>
</protein>
<organism evidence="3 4">
    <name type="scientific">Niastella vici</name>
    <dbReference type="NCBI Taxonomy" id="1703345"/>
    <lineage>
        <taxon>Bacteria</taxon>
        <taxon>Pseudomonadati</taxon>
        <taxon>Bacteroidota</taxon>
        <taxon>Chitinophagia</taxon>
        <taxon>Chitinophagales</taxon>
        <taxon>Chitinophagaceae</taxon>
        <taxon>Niastella</taxon>
    </lineage>
</organism>
<evidence type="ECO:0000259" key="2">
    <source>
        <dbReference type="Pfam" id="PF22036"/>
    </source>
</evidence>